<dbReference type="OrthoDB" id="9804325at2"/>
<keyword evidence="13" id="KW-1185">Reference proteome</keyword>
<comment type="similarity">
    <text evidence="9">In the N-terminal section; belongs to the UvrB family.</text>
</comment>
<dbReference type="Gene3D" id="3.90.1150.50">
    <property type="entry name" value="Transcription-repair-coupling factor, D7 domain"/>
    <property type="match status" value="1"/>
</dbReference>
<name>A0A4U2Z753_9BACT</name>
<evidence type="ECO:0000313" key="13">
    <source>
        <dbReference type="Proteomes" id="UP000309561"/>
    </source>
</evidence>
<dbReference type="HAMAP" id="MF_00969">
    <property type="entry name" value="TRCF"/>
    <property type="match status" value="1"/>
</dbReference>
<dbReference type="InterPro" id="IPR004576">
    <property type="entry name" value="Mfd"/>
</dbReference>
<dbReference type="InterPro" id="IPR001650">
    <property type="entry name" value="Helicase_C-like"/>
</dbReference>
<dbReference type="InterPro" id="IPR041471">
    <property type="entry name" value="UvrB_inter"/>
</dbReference>
<evidence type="ECO:0000256" key="9">
    <source>
        <dbReference type="HAMAP-Rule" id="MF_00969"/>
    </source>
</evidence>
<keyword evidence="3 9" id="KW-0227">DNA damage</keyword>
<dbReference type="GO" id="GO:0005524">
    <property type="term" value="F:ATP binding"/>
    <property type="evidence" value="ECO:0007669"/>
    <property type="project" value="UniProtKB-UniRule"/>
</dbReference>
<dbReference type="PANTHER" id="PTHR47964">
    <property type="entry name" value="ATP-DEPENDENT DNA HELICASE HOMOLOG RECG, CHLOROPLASTIC"/>
    <property type="match status" value="1"/>
</dbReference>
<keyword evidence="7 9" id="KW-0238">DNA-binding</keyword>
<comment type="caution">
    <text evidence="12">The sequence shown here is derived from an EMBL/GenBank/DDBJ whole genome shotgun (WGS) entry which is preliminary data.</text>
</comment>
<dbReference type="Pfam" id="PF00271">
    <property type="entry name" value="Helicase_C"/>
    <property type="match status" value="1"/>
</dbReference>
<evidence type="ECO:0000256" key="2">
    <source>
        <dbReference type="ARBA" id="ARBA00022741"/>
    </source>
</evidence>
<keyword evidence="8 9" id="KW-0234">DNA repair</keyword>
<reference evidence="12 13" key="1">
    <citation type="submission" date="2019-04" db="EMBL/GenBank/DDBJ databases">
        <title>Sulfurimonas crateris sp. nov. a facultative anaerobic sulfur-oxidizing chemolithautotrophic bacterium isolated from a terrestrial mud vulcano.</title>
        <authorList>
            <person name="Ratnikova N.M."/>
            <person name="Slobodkin A.I."/>
            <person name="Merkel A.Y."/>
            <person name="Novikov A."/>
            <person name="Bonch-Osmolovskaya E.A."/>
            <person name="Slobodkina G.B."/>
        </authorList>
    </citation>
    <scope>NUCLEOTIDE SEQUENCE [LARGE SCALE GENOMIC DNA]</scope>
    <source>
        <strain evidence="12 13">SN118</strain>
    </source>
</reference>
<dbReference type="PANTHER" id="PTHR47964:SF1">
    <property type="entry name" value="ATP-DEPENDENT DNA HELICASE HOMOLOG RECG, CHLOROPLASTIC"/>
    <property type="match status" value="1"/>
</dbReference>
<dbReference type="EC" id="3.6.4.-" evidence="9"/>
<dbReference type="EMBL" id="SZPX01000005">
    <property type="protein sequence ID" value="TKI69302.1"/>
    <property type="molecule type" value="Genomic_DNA"/>
</dbReference>
<dbReference type="PROSITE" id="PS51194">
    <property type="entry name" value="HELICASE_CTER"/>
    <property type="match status" value="1"/>
</dbReference>
<evidence type="ECO:0000259" key="10">
    <source>
        <dbReference type="PROSITE" id="PS51192"/>
    </source>
</evidence>
<comment type="subcellular location">
    <subcellularLocation>
        <location evidence="9">Cytoplasm</location>
    </subcellularLocation>
</comment>
<accession>A0A4U2Z753</accession>
<dbReference type="SMART" id="SM00487">
    <property type="entry name" value="DEXDc"/>
    <property type="match status" value="1"/>
</dbReference>
<evidence type="ECO:0000256" key="3">
    <source>
        <dbReference type="ARBA" id="ARBA00022763"/>
    </source>
</evidence>
<dbReference type="SMART" id="SM00982">
    <property type="entry name" value="TRCF"/>
    <property type="match status" value="1"/>
</dbReference>
<protein>
    <recommendedName>
        <fullName evidence="9">Transcription-repair-coupling factor</fullName>
        <shortName evidence="9">TRCF</shortName>
        <ecNumber evidence="9">3.6.4.-</ecNumber>
    </recommendedName>
</protein>
<dbReference type="SUPFAM" id="SSF52540">
    <property type="entry name" value="P-loop containing nucleoside triphosphate hydrolases"/>
    <property type="match status" value="3"/>
</dbReference>
<dbReference type="SMART" id="SM00490">
    <property type="entry name" value="HELICc"/>
    <property type="match status" value="1"/>
</dbReference>
<dbReference type="GO" id="GO:0003684">
    <property type="term" value="F:damaged DNA binding"/>
    <property type="evidence" value="ECO:0007669"/>
    <property type="project" value="InterPro"/>
</dbReference>
<dbReference type="SUPFAM" id="SSF143517">
    <property type="entry name" value="TRCF domain-like"/>
    <property type="match status" value="1"/>
</dbReference>
<dbReference type="GO" id="GO:0000716">
    <property type="term" value="P:transcription-coupled nucleotide-excision repair, DNA damage recognition"/>
    <property type="evidence" value="ECO:0007669"/>
    <property type="project" value="UniProtKB-UniRule"/>
</dbReference>
<evidence type="ECO:0000256" key="5">
    <source>
        <dbReference type="ARBA" id="ARBA00022806"/>
    </source>
</evidence>
<dbReference type="InterPro" id="IPR011545">
    <property type="entry name" value="DEAD/DEAH_box_helicase_dom"/>
</dbReference>
<feature type="domain" description="Helicase ATP-binding" evidence="10">
    <location>
        <begin position="495"/>
        <end position="654"/>
    </location>
</feature>
<dbReference type="InterPro" id="IPR003711">
    <property type="entry name" value="CarD-like/TRCF_RID"/>
</dbReference>
<organism evidence="12 13">
    <name type="scientific">Sulfurimonas crateris</name>
    <dbReference type="NCBI Taxonomy" id="2574727"/>
    <lineage>
        <taxon>Bacteria</taxon>
        <taxon>Pseudomonadati</taxon>
        <taxon>Campylobacterota</taxon>
        <taxon>Epsilonproteobacteria</taxon>
        <taxon>Campylobacterales</taxon>
        <taxon>Sulfurimonadaceae</taxon>
        <taxon>Sulfurimonas</taxon>
    </lineage>
</organism>
<evidence type="ECO:0000256" key="7">
    <source>
        <dbReference type="ARBA" id="ARBA00023125"/>
    </source>
</evidence>
<dbReference type="GO" id="GO:0006355">
    <property type="term" value="P:regulation of DNA-templated transcription"/>
    <property type="evidence" value="ECO:0007669"/>
    <property type="project" value="UniProtKB-UniRule"/>
</dbReference>
<dbReference type="GO" id="GO:0003678">
    <property type="term" value="F:DNA helicase activity"/>
    <property type="evidence" value="ECO:0007669"/>
    <property type="project" value="TreeGrafter"/>
</dbReference>
<evidence type="ECO:0000256" key="1">
    <source>
        <dbReference type="ARBA" id="ARBA00022490"/>
    </source>
</evidence>
<keyword evidence="4 9" id="KW-0378">Hydrolase</keyword>
<keyword evidence="5 12" id="KW-0347">Helicase</keyword>
<dbReference type="Pfam" id="PF02559">
    <property type="entry name" value="CarD_TRCF_RID"/>
    <property type="match status" value="1"/>
</dbReference>
<dbReference type="Gene3D" id="3.40.50.11180">
    <property type="match status" value="1"/>
</dbReference>
<dbReference type="PROSITE" id="PS51192">
    <property type="entry name" value="HELICASE_ATP_BIND_1"/>
    <property type="match status" value="1"/>
</dbReference>
<dbReference type="InterPro" id="IPR014001">
    <property type="entry name" value="Helicase_ATP-bd"/>
</dbReference>
<dbReference type="SUPFAM" id="SSF141259">
    <property type="entry name" value="CarD-like"/>
    <property type="match status" value="1"/>
</dbReference>
<proteinExistence type="inferred from homology"/>
<evidence type="ECO:0000256" key="6">
    <source>
        <dbReference type="ARBA" id="ARBA00022840"/>
    </source>
</evidence>
<keyword evidence="6 9" id="KW-0067">ATP-binding</keyword>
<dbReference type="Gene3D" id="2.40.10.170">
    <property type="match status" value="1"/>
</dbReference>
<dbReference type="Gene3D" id="3.30.2060.10">
    <property type="entry name" value="Penicillin-binding protein 1b domain"/>
    <property type="match status" value="1"/>
</dbReference>
<keyword evidence="2 9" id="KW-0547">Nucleotide-binding</keyword>
<comment type="function">
    <text evidence="9">Couples transcription and DNA repair by recognizing RNA polymerase (RNAP) stalled at DNA lesions. Mediates ATP-dependent release of RNAP and its truncated transcript from the DNA, and recruitment of nucleotide excision repair machinery to the damaged site.</text>
</comment>
<dbReference type="Proteomes" id="UP000309561">
    <property type="component" value="Unassembled WGS sequence"/>
</dbReference>
<dbReference type="InterPro" id="IPR036101">
    <property type="entry name" value="CarD-like/TRCF_RID_sf"/>
</dbReference>
<evidence type="ECO:0000256" key="8">
    <source>
        <dbReference type="ARBA" id="ARBA00023204"/>
    </source>
</evidence>
<dbReference type="InterPro" id="IPR047112">
    <property type="entry name" value="RecG/Mfd"/>
</dbReference>
<keyword evidence="1 9" id="KW-0963">Cytoplasm</keyword>
<dbReference type="Pfam" id="PF03461">
    <property type="entry name" value="TRCF"/>
    <property type="match status" value="1"/>
</dbReference>
<comment type="similarity">
    <text evidence="9">In the C-terminal section; belongs to the helicase family. RecG subfamily.</text>
</comment>
<dbReference type="Pfam" id="PF00270">
    <property type="entry name" value="DEAD"/>
    <property type="match status" value="1"/>
</dbReference>
<gene>
    <name evidence="9" type="primary">mfd</name>
    <name evidence="12" type="ORF">FCU45_07225</name>
</gene>
<dbReference type="AlphaFoldDB" id="A0A4U2Z753"/>
<dbReference type="SMART" id="SM01058">
    <property type="entry name" value="CarD_TRCF"/>
    <property type="match status" value="1"/>
</dbReference>
<dbReference type="Pfam" id="PF17757">
    <property type="entry name" value="UvrB_inter"/>
    <property type="match status" value="1"/>
</dbReference>
<dbReference type="Gene3D" id="3.40.50.300">
    <property type="entry name" value="P-loop containing nucleotide triphosphate hydrolases"/>
    <property type="match status" value="2"/>
</dbReference>
<dbReference type="GO" id="GO:0005737">
    <property type="term" value="C:cytoplasm"/>
    <property type="evidence" value="ECO:0007669"/>
    <property type="project" value="UniProtKB-SubCell"/>
</dbReference>
<dbReference type="InterPro" id="IPR005118">
    <property type="entry name" value="TRCF_C"/>
</dbReference>
<sequence length="990" mass="112492">MSQNRLFQYYKTSKDQDLEILICQDAKEAHSLESVARFFKKDVLVFPDLRATFGDDLRVYKEEIHELFSTLRKYHSLKKKPLIISPLKTLLFNLPKENLLASTRLEFGSTVELKKFQEQMLFWGYSFVDMVQVEGEISFRGDIIDIFPPSSAMPLRISLFDDEIEQIKYFELESQRTQKDELESVEITPAFYSLNEDEFNTLNEKVSKSEFNSLVKDIASLGLWHLDENAANFLEGKDAKLVRNLDAFLVDAYALNKPTLSRESFNLEVLDESDDFKEISVTDIHALLKVHKDKKITVIASNEAVVKQAGLFDLKGIETRYAPYILNILTKDELVISLNKPDRIRRRRKSSILLDDLKAGDYVVHEDYGVGIFESIEKTEILGGIKDFIVIKYVGDDKILLPVENLDVIDRYIASGGSVPVLDKLGKGSFGKLKESVKKRLMEIAGQIVNTAAARELIKAPKIRVDEDELRAFQKLSGFEYTDDQTQSINEIITQMSSGHIMDRLLSGDVGFGKTEVAMNTIFAAYKSGYQSALIVPTTLLSAQHYRSLHERFDELGIKCSKLDRFVSAKDKKNITKALASGDLDVVVGTHTLFDLEFKNLGVVIIDEEHKFGVKQKEKIKELYHNVHLLSMSATPIPRSLNQALSSIKTMSQLLTPPSEREPVRTFVKEYDEKLIKEVILREIRRGGQIFYVHNSIDHMPIKLGELKAILPQLRVVMLHSRISATETEKELLKFEAGEYDLMLATSIIESGIHMPRVNTIIVDGADRFGMADLHQLRGRVGRSSLEGFAYFIVESKETLTDDAKKRLLALESNSFLGSGSVLAYHDLEIRGGGNLVGDAQSGHIKNIGYSLYLRMLEDAIKLLSNQAQSEKLKVDIKLTISAFISDEVVKEDRLRLDIYRRLSSCETPLEIYEIQEEMIDRFGELDTPTKQFFELMVIKILSLHKKIKSVSNYGQNITLTYMDEKKESIKSDSKDDDDIIKAVLKYLRG</sequence>
<evidence type="ECO:0000259" key="11">
    <source>
        <dbReference type="PROSITE" id="PS51194"/>
    </source>
</evidence>
<dbReference type="InterPro" id="IPR027417">
    <property type="entry name" value="P-loop_NTPase"/>
</dbReference>
<evidence type="ECO:0000256" key="4">
    <source>
        <dbReference type="ARBA" id="ARBA00022801"/>
    </source>
</evidence>
<feature type="domain" description="Helicase C-terminal" evidence="11">
    <location>
        <begin position="667"/>
        <end position="829"/>
    </location>
</feature>
<dbReference type="RefSeq" id="WP_137013791.1">
    <property type="nucleotide sequence ID" value="NZ_SZPX01000005.1"/>
</dbReference>
<evidence type="ECO:0000313" key="12">
    <source>
        <dbReference type="EMBL" id="TKI69302.1"/>
    </source>
</evidence>
<dbReference type="GO" id="GO:0016787">
    <property type="term" value="F:hydrolase activity"/>
    <property type="evidence" value="ECO:0007669"/>
    <property type="project" value="UniProtKB-KW"/>
</dbReference>
<dbReference type="InterPro" id="IPR037235">
    <property type="entry name" value="TRCF-like_C_D7"/>
</dbReference>